<dbReference type="Gene3D" id="3.40.50.720">
    <property type="entry name" value="NAD(P)-binding Rossmann-like Domain"/>
    <property type="match status" value="1"/>
</dbReference>
<keyword evidence="8" id="KW-1185">Reference proteome</keyword>
<evidence type="ECO:0000256" key="5">
    <source>
        <dbReference type="ARBA" id="ARBA00033067"/>
    </source>
</evidence>
<evidence type="ECO:0000256" key="3">
    <source>
        <dbReference type="ARBA" id="ARBA00018569"/>
    </source>
</evidence>
<reference evidence="8" key="1">
    <citation type="journal article" date="2019" name="Int. J. Syst. Evol. Microbiol.">
        <title>The Global Catalogue of Microorganisms (GCM) 10K type strain sequencing project: providing services to taxonomists for standard genome sequencing and annotation.</title>
        <authorList>
            <consortium name="The Broad Institute Genomics Platform"/>
            <consortium name="The Broad Institute Genome Sequencing Center for Infectious Disease"/>
            <person name="Wu L."/>
            <person name="Ma J."/>
        </authorList>
    </citation>
    <scope>NUCLEOTIDE SEQUENCE [LARGE SCALE GENOMIC DNA]</scope>
    <source>
        <strain evidence="8">DT92</strain>
    </source>
</reference>
<sequence>MNKRQFIKTIGTTAALTILNPLTALSFSEQPKISNDKKVLILGGRGFIGPTIVKSFLDGGYEVTLLNRNKTNTHLFENLPLIICDREKENKAGLKEIDKKYKDKFWDVVIDTWQKSPKAVSDFLEEFKDSIGHYHYISSVSVYDKWDKKFIKEDEPLNPLPELPKSIAEGMEHRYALRKTFAEEIIRTRIDNYTIYRSHGMRDYRSVDPNNIIDEPFWPIRFYRGGEILLPDVKNHHIQAVDVRSMVSFILHCSNKKTFGEFNIAFQPTPFKDYVSSLIHATQKPTRMHWIDGEFLIENGLIPYKIVPFWKPHPEGSYYFNVQKAIEAGFVHRPLVDMIKDQIEGYKHRYPKNDIKFGEQPDGRVKCYSLDQEKEIIKKWKLKNRN</sequence>
<dbReference type="EMBL" id="JBHUHY010000016">
    <property type="protein sequence ID" value="MFD2188216.1"/>
    <property type="molecule type" value="Genomic_DNA"/>
</dbReference>
<accession>A0ABW5B236</accession>
<organism evidence="7 8">
    <name type="scientific">Aquimarina celericrescens</name>
    <dbReference type="NCBI Taxonomy" id="1964542"/>
    <lineage>
        <taxon>Bacteria</taxon>
        <taxon>Pseudomonadati</taxon>
        <taxon>Bacteroidota</taxon>
        <taxon>Flavobacteriia</taxon>
        <taxon>Flavobacteriales</taxon>
        <taxon>Flavobacteriaceae</taxon>
        <taxon>Aquimarina</taxon>
    </lineage>
</organism>
<dbReference type="PANTHER" id="PTHR43725:SF32">
    <property type="entry name" value="NAD-DEPENDENT EPIMERASE_DEHYDRATASE DOMAIN-CONTAINING PROTEIN"/>
    <property type="match status" value="1"/>
</dbReference>
<name>A0ABW5B236_9FLAO</name>
<evidence type="ECO:0000313" key="8">
    <source>
        <dbReference type="Proteomes" id="UP001597344"/>
    </source>
</evidence>
<dbReference type="InterPro" id="IPR036291">
    <property type="entry name" value="NAD(P)-bd_dom_sf"/>
</dbReference>
<proteinExistence type="inferred from homology"/>
<comment type="pathway">
    <text evidence="1">Carbohydrate metabolism; galactose metabolism.</text>
</comment>
<protein>
    <recommendedName>
        <fullName evidence="3">UDP-glucose 4-epimerase</fullName>
    </recommendedName>
    <alternativeName>
        <fullName evidence="5">Galactowaldenase</fullName>
    </alternativeName>
    <alternativeName>
        <fullName evidence="4">UDP-galactose 4-epimerase</fullName>
    </alternativeName>
</protein>
<dbReference type="Proteomes" id="UP001597344">
    <property type="component" value="Unassembled WGS sequence"/>
</dbReference>
<evidence type="ECO:0000256" key="4">
    <source>
        <dbReference type="ARBA" id="ARBA00031367"/>
    </source>
</evidence>
<dbReference type="SUPFAM" id="SSF51735">
    <property type="entry name" value="NAD(P)-binding Rossmann-fold domains"/>
    <property type="match status" value="1"/>
</dbReference>
<dbReference type="Pfam" id="PF01370">
    <property type="entry name" value="Epimerase"/>
    <property type="match status" value="1"/>
</dbReference>
<evidence type="ECO:0000259" key="6">
    <source>
        <dbReference type="Pfam" id="PF01370"/>
    </source>
</evidence>
<dbReference type="InterPro" id="IPR001509">
    <property type="entry name" value="Epimerase_deHydtase"/>
</dbReference>
<gene>
    <name evidence="7" type="ORF">ACFSJT_15540</name>
</gene>
<comment type="similarity">
    <text evidence="2">Belongs to the NAD(P)-dependent epimerase/dehydratase family.</text>
</comment>
<evidence type="ECO:0000256" key="1">
    <source>
        <dbReference type="ARBA" id="ARBA00004947"/>
    </source>
</evidence>
<feature type="domain" description="NAD-dependent epimerase/dehydratase" evidence="6">
    <location>
        <begin position="39"/>
        <end position="148"/>
    </location>
</feature>
<evidence type="ECO:0000313" key="7">
    <source>
        <dbReference type="EMBL" id="MFD2188216.1"/>
    </source>
</evidence>
<evidence type="ECO:0000256" key="2">
    <source>
        <dbReference type="ARBA" id="ARBA00007637"/>
    </source>
</evidence>
<dbReference type="PANTHER" id="PTHR43725">
    <property type="entry name" value="UDP-GLUCOSE 4-EPIMERASE"/>
    <property type="match status" value="1"/>
</dbReference>
<comment type="caution">
    <text evidence="7">The sequence shown here is derived from an EMBL/GenBank/DDBJ whole genome shotgun (WGS) entry which is preliminary data.</text>
</comment>
<dbReference type="RefSeq" id="WP_378321234.1">
    <property type="nucleotide sequence ID" value="NZ_JBHUHY010000016.1"/>
</dbReference>